<evidence type="ECO:0000313" key="2">
    <source>
        <dbReference type="EMBL" id="PIB76473.1"/>
    </source>
</evidence>
<feature type="transmembrane region" description="Helical" evidence="1">
    <location>
        <begin position="45"/>
        <end position="69"/>
    </location>
</feature>
<dbReference type="Proteomes" id="UP000230551">
    <property type="component" value="Unassembled WGS sequence"/>
</dbReference>
<evidence type="ECO:0000256" key="1">
    <source>
        <dbReference type="SAM" id="Phobius"/>
    </source>
</evidence>
<proteinExistence type="predicted"/>
<keyword evidence="1" id="KW-1133">Transmembrane helix</keyword>
<feature type="transmembrane region" description="Helical" evidence="1">
    <location>
        <begin position="6"/>
        <end position="33"/>
    </location>
</feature>
<dbReference type="RefSeq" id="WP_090592870.1">
    <property type="nucleotide sequence ID" value="NZ_CP104302.1"/>
</dbReference>
<dbReference type="AlphaFoldDB" id="A0A2G5PEL8"/>
<keyword evidence="3" id="KW-1185">Reference proteome</keyword>
<organism evidence="2 3">
    <name type="scientific">Mycolicibacterium brumae</name>
    <dbReference type="NCBI Taxonomy" id="85968"/>
    <lineage>
        <taxon>Bacteria</taxon>
        <taxon>Bacillati</taxon>
        <taxon>Actinomycetota</taxon>
        <taxon>Actinomycetes</taxon>
        <taxon>Mycobacteriales</taxon>
        <taxon>Mycobacteriaceae</taxon>
        <taxon>Mycolicibacterium</taxon>
    </lineage>
</organism>
<reference evidence="2 3" key="1">
    <citation type="journal article" date="2017" name="Infect. Genet. Evol.">
        <title>The new phylogeny of the genus Mycobacterium: The old and the news.</title>
        <authorList>
            <person name="Tortoli E."/>
            <person name="Fedrizzi T."/>
            <person name="Meehan C.J."/>
            <person name="Trovato A."/>
            <person name="Grottola A."/>
            <person name="Giacobazzi E."/>
            <person name="Serpini G.F."/>
            <person name="Tagliazucchi S."/>
            <person name="Fabio A."/>
            <person name="Bettua C."/>
            <person name="Bertorelli R."/>
            <person name="Frascaro F."/>
            <person name="De Sanctis V."/>
            <person name="Pecorari M."/>
            <person name="Jousson O."/>
            <person name="Segata N."/>
            <person name="Cirillo D.M."/>
        </authorList>
    </citation>
    <scope>NUCLEOTIDE SEQUENCE [LARGE SCALE GENOMIC DNA]</scope>
    <source>
        <strain evidence="2 3">CIP1034565</strain>
    </source>
</reference>
<comment type="caution">
    <text evidence="2">The sequence shown here is derived from an EMBL/GenBank/DDBJ whole genome shotgun (WGS) entry which is preliminary data.</text>
</comment>
<keyword evidence="1" id="KW-0812">Transmembrane</keyword>
<name>A0A2G5PEL8_9MYCO</name>
<dbReference type="EMBL" id="PDCN02000004">
    <property type="protein sequence ID" value="PIB76473.1"/>
    <property type="molecule type" value="Genomic_DNA"/>
</dbReference>
<feature type="transmembrane region" description="Helical" evidence="1">
    <location>
        <begin position="130"/>
        <end position="153"/>
    </location>
</feature>
<evidence type="ECO:0000313" key="3">
    <source>
        <dbReference type="Proteomes" id="UP000230551"/>
    </source>
</evidence>
<feature type="transmembrane region" description="Helical" evidence="1">
    <location>
        <begin position="195"/>
        <end position="215"/>
    </location>
</feature>
<sequence>MWVTCLLAAWAASGVAPWTMIPLLIILVPTSALAFRRPEPSPAVLIAESATVFGLWLGLWLVGFAGMGHRDGAEHYSILTLLFGRNHTPLSHTLAEAGMVIGVLSWNLLTLVSLSGQTRNNPGCDRLTKAVFALIPSMSVLLLVWVLVGRAWFGAIGAGLLTIVFQGPMLIGMLGITAVLALTQRPGLPPWLVRVQAGALVTMWCALLLFGAAFVDSTDWSTEPSKEYMSVLTTMFGDDTLELSRRLENLAGTVLWCSWWVLLAALIAARTRWVRRAIYA</sequence>
<feature type="transmembrane region" description="Helical" evidence="1">
    <location>
        <begin position="159"/>
        <end position="183"/>
    </location>
</feature>
<gene>
    <name evidence="2" type="ORF">CQY22_004940</name>
</gene>
<accession>A0A2G5PEL8</accession>
<feature type="transmembrane region" description="Helical" evidence="1">
    <location>
        <begin position="250"/>
        <end position="269"/>
    </location>
</feature>
<protein>
    <submittedName>
        <fullName evidence="2">Uncharacterized protein</fullName>
    </submittedName>
</protein>
<keyword evidence="1" id="KW-0472">Membrane</keyword>